<dbReference type="Gene3D" id="2.120.10.30">
    <property type="entry name" value="TolB, C-terminal domain"/>
    <property type="match status" value="1"/>
</dbReference>
<protein>
    <recommendedName>
        <fullName evidence="2">Fibronectin type-III domain-containing protein</fullName>
    </recommendedName>
</protein>
<dbReference type="GO" id="GO:0043161">
    <property type="term" value="P:proteasome-mediated ubiquitin-dependent protein catabolic process"/>
    <property type="evidence" value="ECO:0007669"/>
    <property type="project" value="TreeGrafter"/>
</dbReference>
<dbReference type="InterPro" id="IPR050952">
    <property type="entry name" value="TRIM-NHL_E3_ligases"/>
</dbReference>
<dbReference type="InterPro" id="IPR011990">
    <property type="entry name" value="TPR-like_helical_dom_sf"/>
</dbReference>
<evidence type="ECO:0000259" key="2">
    <source>
        <dbReference type="PROSITE" id="PS50853"/>
    </source>
</evidence>
<feature type="domain" description="Fibronectin type-III" evidence="2">
    <location>
        <begin position="171"/>
        <end position="273"/>
    </location>
</feature>
<dbReference type="CDD" id="cd05819">
    <property type="entry name" value="NHL"/>
    <property type="match status" value="1"/>
</dbReference>
<dbReference type="GO" id="GO:0061630">
    <property type="term" value="F:ubiquitin protein ligase activity"/>
    <property type="evidence" value="ECO:0007669"/>
    <property type="project" value="TreeGrafter"/>
</dbReference>
<dbReference type="PROSITE" id="PS51125">
    <property type="entry name" value="NHL"/>
    <property type="match status" value="1"/>
</dbReference>
<dbReference type="SMART" id="SM00060">
    <property type="entry name" value="FN3"/>
    <property type="match status" value="2"/>
</dbReference>
<gene>
    <name evidence="3" type="ORF">LCGC14_1636260</name>
</gene>
<dbReference type="GO" id="GO:0000209">
    <property type="term" value="P:protein polyubiquitination"/>
    <property type="evidence" value="ECO:0007669"/>
    <property type="project" value="TreeGrafter"/>
</dbReference>
<dbReference type="InterPro" id="IPR019734">
    <property type="entry name" value="TPR_rpt"/>
</dbReference>
<keyword evidence="1" id="KW-0677">Repeat</keyword>
<proteinExistence type="predicted"/>
<dbReference type="PANTHER" id="PTHR24104:SF25">
    <property type="entry name" value="PROTEIN LIN-41"/>
    <property type="match status" value="1"/>
</dbReference>
<dbReference type="PROSITE" id="PS50005">
    <property type="entry name" value="TPR"/>
    <property type="match status" value="3"/>
</dbReference>
<dbReference type="InterPro" id="IPR036116">
    <property type="entry name" value="FN3_sf"/>
</dbReference>
<dbReference type="Pfam" id="PF00041">
    <property type="entry name" value="fn3"/>
    <property type="match status" value="1"/>
</dbReference>
<evidence type="ECO:0000313" key="3">
    <source>
        <dbReference type="EMBL" id="KKM21355.1"/>
    </source>
</evidence>
<dbReference type="EMBL" id="LAZR01013570">
    <property type="protein sequence ID" value="KKM21355.1"/>
    <property type="molecule type" value="Genomic_DNA"/>
</dbReference>
<comment type="caution">
    <text evidence="3">The sequence shown here is derived from an EMBL/GenBank/DDBJ whole genome shotgun (WGS) entry which is preliminary data.</text>
</comment>
<dbReference type="PANTHER" id="PTHR24104">
    <property type="entry name" value="E3 UBIQUITIN-PROTEIN LIGASE NHLRC1-RELATED"/>
    <property type="match status" value="1"/>
</dbReference>
<dbReference type="CDD" id="cd00063">
    <property type="entry name" value="FN3"/>
    <property type="match status" value="2"/>
</dbReference>
<evidence type="ECO:0000256" key="1">
    <source>
        <dbReference type="ARBA" id="ARBA00022737"/>
    </source>
</evidence>
<name>A0A0F9L0L2_9ZZZZ</name>
<dbReference type="Pfam" id="PF13414">
    <property type="entry name" value="TPR_11"/>
    <property type="match status" value="1"/>
</dbReference>
<dbReference type="Pfam" id="PF13181">
    <property type="entry name" value="TPR_8"/>
    <property type="match status" value="1"/>
</dbReference>
<dbReference type="Gene3D" id="2.60.40.10">
    <property type="entry name" value="Immunoglobulins"/>
    <property type="match status" value="2"/>
</dbReference>
<dbReference type="Gene3D" id="1.25.40.10">
    <property type="entry name" value="Tetratricopeptide repeat domain"/>
    <property type="match status" value="1"/>
</dbReference>
<dbReference type="InterPro" id="IPR001258">
    <property type="entry name" value="NHL_repeat"/>
</dbReference>
<dbReference type="AlphaFoldDB" id="A0A0F9L0L2"/>
<feature type="non-terminal residue" evidence="3">
    <location>
        <position position="1"/>
    </location>
</feature>
<organism evidence="3">
    <name type="scientific">marine sediment metagenome</name>
    <dbReference type="NCBI Taxonomy" id="412755"/>
    <lineage>
        <taxon>unclassified sequences</taxon>
        <taxon>metagenomes</taxon>
        <taxon>ecological metagenomes</taxon>
    </lineage>
</organism>
<dbReference type="SUPFAM" id="SSF101898">
    <property type="entry name" value="NHL repeat"/>
    <property type="match status" value="1"/>
</dbReference>
<dbReference type="InterPro" id="IPR011042">
    <property type="entry name" value="6-blade_b-propeller_TolB-like"/>
</dbReference>
<sequence>DIIISSTGNVYVSDKGAKRIQVFSSDGIFIGVLGKGGTDDLLQSPTSMDFDKNDMLYALDVKKKSVFIFGTNGMVVKEFGALGEKGSYFEKPVALTVTDNEIFVLDQSGPTIKVFDKQGEYIREFGSPGSKKVRGRGEMVKPIALLAKNNIRIFVSDPGSGRVQELVNVYTPAFLEGVRARGGTRSAMILWNKSPESFVGGYYVYRSDDENGPFEKVAEVGKVAEEVDNGVYVDPGLEPDKPYYYVVTAMAVDGNESWRSKPVKAVPAKYSASPPTDLKAEPQEWSMNLSWEPAAEGHVAYYVIYRQVGDSIKEVGQSEIQSFAAGGLSSDTEYTFLISSVSSDQVESDKTSISVKTAVATRPPIEMDVIKMEDIFSNTYKNYEKEGLGRIKIRNNTMDKIARLKVSFTIKDFMDFPWETEVRDLAPRGEVEVDLKAVFNNRILEVTEDTPVQTRIKLSYYANQEERSYSSNHAINVFDKHKMKWDVRERMAAFVTTKDEVVLEFTRSIITQYRDTSDPLLYGSVFFGALGAYGMTYIIDPSTPYQETSNNVDMVDYLQYPRETLKRKSGDCDDLVILFAAAMESLGIRTKILDIPGHMFMMFEVGKVEKLGKETHDDLFVIYEDGVWIPIEATMVGKTFMEAWEEGSRKYYEWQSKGLVGVMDLRESWVLFKPANLLFTEWRPDEVLRDDIEEMFNEEFQRLRQIRVKLRSKRFIIAIQGNPNDVNAYLQLGIVFAESGEVEEARKSLEKANELDPENPSVVNNLGNLYFMDGMYDDARQAYEDTLEIEPDDPYVWLNLSRSYLRLDMKKEAKEAFNEAYRLDPLVSKKFKGMALELLGPI</sequence>
<dbReference type="InterPro" id="IPR003961">
    <property type="entry name" value="FN3_dom"/>
</dbReference>
<dbReference type="PROSITE" id="PS50853">
    <property type="entry name" value="FN3"/>
    <property type="match status" value="2"/>
</dbReference>
<dbReference type="SUPFAM" id="SSF48452">
    <property type="entry name" value="TPR-like"/>
    <property type="match status" value="1"/>
</dbReference>
<dbReference type="SMART" id="SM00028">
    <property type="entry name" value="TPR"/>
    <property type="match status" value="3"/>
</dbReference>
<dbReference type="InterPro" id="IPR013783">
    <property type="entry name" value="Ig-like_fold"/>
</dbReference>
<dbReference type="Gene3D" id="3.10.620.30">
    <property type="match status" value="1"/>
</dbReference>
<reference evidence="3" key="1">
    <citation type="journal article" date="2015" name="Nature">
        <title>Complex archaea that bridge the gap between prokaryotes and eukaryotes.</title>
        <authorList>
            <person name="Spang A."/>
            <person name="Saw J.H."/>
            <person name="Jorgensen S.L."/>
            <person name="Zaremba-Niedzwiedzka K."/>
            <person name="Martijn J."/>
            <person name="Lind A.E."/>
            <person name="van Eijk R."/>
            <person name="Schleper C."/>
            <person name="Guy L."/>
            <person name="Ettema T.J."/>
        </authorList>
    </citation>
    <scope>NUCLEOTIDE SEQUENCE</scope>
</reference>
<dbReference type="PROSITE" id="PS50293">
    <property type="entry name" value="TPR_REGION"/>
    <property type="match status" value="2"/>
</dbReference>
<accession>A0A0F9L0L2</accession>
<feature type="domain" description="Fibronectin type-III" evidence="2">
    <location>
        <begin position="274"/>
        <end position="364"/>
    </location>
</feature>
<dbReference type="GO" id="GO:0008270">
    <property type="term" value="F:zinc ion binding"/>
    <property type="evidence" value="ECO:0007669"/>
    <property type="project" value="UniProtKB-KW"/>
</dbReference>
<dbReference type="SUPFAM" id="SSF49265">
    <property type="entry name" value="Fibronectin type III"/>
    <property type="match status" value="1"/>
</dbReference>